<keyword evidence="3" id="KW-1185">Reference proteome</keyword>
<accession>A0A423XLF6</accession>
<feature type="transmembrane region" description="Helical" evidence="1">
    <location>
        <begin position="72"/>
        <end position="92"/>
    </location>
</feature>
<proteinExistence type="predicted"/>
<dbReference type="AlphaFoldDB" id="A0A423XLF6"/>
<feature type="transmembrane region" description="Helical" evidence="1">
    <location>
        <begin position="12"/>
        <end position="34"/>
    </location>
</feature>
<reference evidence="2 3" key="1">
    <citation type="submission" date="2015-09" db="EMBL/GenBank/DDBJ databases">
        <title>Host preference determinants of Valsa canker pathogens revealed by comparative genomics.</title>
        <authorList>
            <person name="Yin Z."/>
            <person name="Huang L."/>
        </authorList>
    </citation>
    <scope>NUCLEOTIDE SEQUENCE [LARGE SCALE GENOMIC DNA]</scope>
    <source>
        <strain evidence="2 3">SXYLt</strain>
    </source>
</reference>
<name>A0A423XLF6_9PEZI</name>
<protein>
    <submittedName>
        <fullName evidence="2">Uncharacterized protein</fullName>
    </submittedName>
</protein>
<dbReference type="Proteomes" id="UP000285146">
    <property type="component" value="Unassembled WGS sequence"/>
</dbReference>
<evidence type="ECO:0000256" key="1">
    <source>
        <dbReference type="SAM" id="Phobius"/>
    </source>
</evidence>
<dbReference type="OrthoDB" id="5223456at2759"/>
<evidence type="ECO:0000313" key="3">
    <source>
        <dbReference type="Proteomes" id="UP000285146"/>
    </source>
</evidence>
<dbReference type="InParanoid" id="A0A423XLF6"/>
<keyword evidence="1" id="KW-0472">Membrane</keyword>
<keyword evidence="1" id="KW-0812">Transmembrane</keyword>
<sequence length="156" mass="17974">MYYARILSRVGAVPGLVRLTAFILEVLSFMLLAFSHSPNYDWTTSYSILLYLILVDLFEIVCLCGQSRDWPISALPTLLAGDLIGLVMLLFSRDWYGLWYWHGPWYALKHEIGLGLFLALPILRFVLVFLAGCEHWYESREDQILAAERQALLNFP</sequence>
<dbReference type="EMBL" id="LKEB01000003">
    <property type="protein sequence ID" value="ROW17305.1"/>
    <property type="molecule type" value="Genomic_DNA"/>
</dbReference>
<feature type="transmembrane region" description="Helical" evidence="1">
    <location>
        <begin position="46"/>
        <end position="65"/>
    </location>
</feature>
<comment type="caution">
    <text evidence="2">The sequence shown here is derived from an EMBL/GenBank/DDBJ whole genome shotgun (WGS) entry which is preliminary data.</text>
</comment>
<feature type="transmembrane region" description="Helical" evidence="1">
    <location>
        <begin position="112"/>
        <end position="133"/>
    </location>
</feature>
<organism evidence="2 3">
    <name type="scientific">Cytospora leucostoma</name>
    <dbReference type="NCBI Taxonomy" id="1230097"/>
    <lineage>
        <taxon>Eukaryota</taxon>
        <taxon>Fungi</taxon>
        <taxon>Dikarya</taxon>
        <taxon>Ascomycota</taxon>
        <taxon>Pezizomycotina</taxon>
        <taxon>Sordariomycetes</taxon>
        <taxon>Sordariomycetidae</taxon>
        <taxon>Diaporthales</taxon>
        <taxon>Cytosporaceae</taxon>
        <taxon>Cytospora</taxon>
    </lineage>
</organism>
<evidence type="ECO:0000313" key="2">
    <source>
        <dbReference type="EMBL" id="ROW17305.1"/>
    </source>
</evidence>
<keyword evidence="1" id="KW-1133">Transmembrane helix</keyword>
<gene>
    <name evidence="2" type="ORF">VPNG_01382</name>
</gene>